<sequence>MKWTPRDIIALVVIIIAATLLHRGIDTVVGWSLIGVVAGYFGIAVPSLVKVIKNSQAKKEE</sequence>
<name>A0A6M3M2Z7_9ZZZZ</name>
<dbReference type="AlphaFoldDB" id="A0A6M3M2Z7"/>
<accession>A0A6M3M2Z7</accession>
<proteinExistence type="predicted"/>
<feature type="transmembrane region" description="Helical" evidence="1">
    <location>
        <begin position="31"/>
        <end position="49"/>
    </location>
</feature>
<evidence type="ECO:0000313" key="2">
    <source>
        <dbReference type="EMBL" id="QJA99198.1"/>
    </source>
</evidence>
<keyword evidence="1" id="KW-0472">Membrane</keyword>
<keyword evidence="1" id="KW-1133">Transmembrane helix</keyword>
<feature type="transmembrane region" description="Helical" evidence="1">
    <location>
        <begin position="7"/>
        <end position="25"/>
    </location>
</feature>
<reference evidence="2" key="1">
    <citation type="submission" date="2020-03" db="EMBL/GenBank/DDBJ databases">
        <title>The deep terrestrial virosphere.</title>
        <authorList>
            <person name="Holmfeldt K."/>
            <person name="Nilsson E."/>
            <person name="Simone D."/>
            <person name="Lopez-Fernandez M."/>
            <person name="Wu X."/>
            <person name="de Brujin I."/>
            <person name="Lundin D."/>
            <person name="Andersson A."/>
            <person name="Bertilsson S."/>
            <person name="Dopson M."/>
        </authorList>
    </citation>
    <scope>NUCLEOTIDE SEQUENCE</scope>
    <source>
        <strain evidence="2">MM171A01259</strain>
    </source>
</reference>
<protein>
    <submittedName>
        <fullName evidence="2">Uncharacterized protein</fullName>
    </submittedName>
</protein>
<dbReference type="EMBL" id="MT143634">
    <property type="protein sequence ID" value="QJA99198.1"/>
    <property type="molecule type" value="Genomic_DNA"/>
</dbReference>
<gene>
    <name evidence="2" type="ORF">MM171A01259_0015</name>
</gene>
<organism evidence="2">
    <name type="scientific">viral metagenome</name>
    <dbReference type="NCBI Taxonomy" id="1070528"/>
    <lineage>
        <taxon>unclassified sequences</taxon>
        <taxon>metagenomes</taxon>
        <taxon>organismal metagenomes</taxon>
    </lineage>
</organism>
<evidence type="ECO:0000256" key="1">
    <source>
        <dbReference type="SAM" id="Phobius"/>
    </source>
</evidence>
<keyword evidence="1" id="KW-0812">Transmembrane</keyword>